<evidence type="ECO:0000256" key="2">
    <source>
        <dbReference type="ARBA" id="ARBA00022840"/>
    </source>
</evidence>
<protein>
    <recommendedName>
        <fullName evidence="4">AAA+ ATPase domain-containing protein</fullName>
    </recommendedName>
</protein>
<dbReference type="RefSeq" id="XP_004995245.1">
    <property type="nucleotide sequence ID" value="XM_004995188.1"/>
</dbReference>
<dbReference type="InterPro" id="IPR003593">
    <property type="entry name" value="AAA+_ATPase"/>
</dbReference>
<dbReference type="InterPro" id="IPR003959">
    <property type="entry name" value="ATPase_AAA_core"/>
</dbReference>
<dbReference type="PANTHER" id="PTHR23077">
    <property type="entry name" value="AAA-FAMILY ATPASE"/>
    <property type="match status" value="1"/>
</dbReference>
<feature type="domain" description="AAA+ ATPase" evidence="4">
    <location>
        <begin position="404"/>
        <end position="547"/>
    </location>
</feature>
<dbReference type="GO" id="GO:0005524">
    <property type="term" value="F:ATP binding"/>
    <property type="evidence" value="ECO:0007669"/>
    <property type="project" value="UniProtKB-KW"/>
</dbReference>
<feature type="compositionally biased region" description="Basic and acidic residues" evidence="3">
    <location>
        <begin position="187"/>
        <end position="203"/>
    </location>
</feature>
<feature type="region of interest" description="Disordered" evidence="3">
    <location>
        <begin position="184"/>
        <end position="233"/>
    </location>
</feature>
<keyword evidence="2" id="KW-0067">ATP-binding</keyword>
<evidence type="ECO:0000256" key="3">
    <source>
        <dbReference type="SAM" id="MobiDB-lite"/>
    </source>
</evidence>
<keyword evidence="6" id="KW-1185">Reference proteome</keyword>
<dbReference type="CDD" id="cd00009">
    <property type="entry name" value="AAA"/>
    <property type="match status" value="1"/>
</dbReference>
<dbReference type="InParanoid" id="F2U5U0"/>
<feature type="domain" description="AAA+ ATPase" evidence="4">
    <location>
        <begin position="31"/>
        <end position="170"/>
    </location>
</feature>
<dbReference type="PANTHER" id="PTHR23077:SF171">
    <property type="entry name" value="NUCLEAR VALOSIN-CONTAINING PROTEIN-LIKE"/>
    <property type="match status" value="1"/>
</dbReference>
<reference evidence="5" key="1">
    <citation type="submission" date="2009-08" db="EMBL/GenBank/DDBJ databases">
        <title>Annotation of Salpingoeca rosetta.</title>
        <authorList>
            <consortium name="The Broad Institute Genome Sequencing Platform"/>
            <person name="Russ C."/>
            <person name="Cuomo C."/>
            <person name="Burger G."/>
            <person name="Gray M.W."/>
            <person name="Holland P.W.H."/>
            <person name="King N."/>
            <person name="Lang F.B.F."/>
            <person name="Roger A.J."/>
            <person name="Ruiz-Trillo I."/>
            <person name="Young S.K."/>
            <person name="Zeng Q."/>
            <person name="Gargeya S."/>
            <person name="Alvarado L."/>
            <person name="Berlin A."/>
            <person name="Chapman S.B."/>
            <person name="Chen Z."/>
            <person name="Freedman E."/>
            <person name="Gellesch M."/>
            <person name="Goldberg J."/>
            <person name="Griggs A."/>
            <person name="Gujja S."/>
            <person name="Heilman E."/>
            <person name="Heiman D."/>
            <person name="Howarth C."/>
            <person name="Mehta T."/>
            <person name="Neiman D."/>
            <person name="Pearson M."/>
            <person name="Roberts A."/>
            <person name="Saif S."/>
            <person name="Shea T."/>
            <person name="Shenoy N."/>
            <person name="Sisk P."/>
            <person name="Stolte C."/>
            <person name="Sykes S."/>
            <person name="White J."/>
            <person name="Yandava C."/>
            <person name="Haas B."/>
            <person name="Nusbaum C."/>
            <person name="Birren B."/>
        </authorList>
    </citation>
    <scope>NUCLEOTIDE SEQUENCE [LARGE SCALE GENOMIC DNA]</scope>
    <source>
        <strain evidence="5">ATCC 50818</strain>
    </source>
</reference>
<accession>F2U5U0</accession>
<dbReference type="GeneID" id="16075826"/>
<dbReference type="SUPFAM" id="SSF52540">
    <property type="entry name" value="P-loop containing nucleoside triphosphate hydrolases"/>
    <property type="match status" value="2"/>
</dbReference>
<dbReference type="eggNOG" id="KOG0734">
    <property type="taxonomic scope" value="Eukaryota"/>
</dbReference>
<dbReference type="Proteomes" id="UP000007799">
    <property type="component" value="Unassembled WGS sequence"/>
</dbReference>
<dbReference type="KEGG" id="sre:PTSG_03511"/>
<dbReference type="AlphaFoldDB" id="F2U5U0"/>
<keyword evidence="1" id="KW-0547">Nucleotide-binding</keyword>
<dbReference type="SMART" id="SM00382">
    <property type="entry name" value="AAA"/>
    <property type="match status" value="2"/>
</dbReference>
<dbReference type="OrthoDB" id="27435at2759"/>
<evidence type="ECO:0000256" key="1">
    <source>
        <dbReference type="ARBA" id="ARBA00022741"/>
    </source>
</evidence>
<dbReference type="STRING" id="946362.F2U5U0"/>
<dbReference type="Gene3D" id="1.10.8.60">
    <property type="match status" value="1"/>
</dbReference>
<evidence type="ECO:0000313" key="6">
    <source>
        <dbReference type="Proteomes" id="UP000007799"/>
    </source>
</evidence>
<dbReference type="EMBL" id="GL832962">
    <property type="protein sequence ID" value="EGD82881.1"/>
    <property type="molecule type" value="Genomic_DNA"/>
</dbReference>
<proteinExistence type="predicted"/>
<evidence type="ECO:0000259" key="4">
    <source>
        <dbReference type="SMART" id="SM00382"/>
    </source>
</evidence>
<dbReference type="Gene3D" id="3.40.50.300">
    <property type="entry name" value="P-loop containing nucleotide triphosphate hydrolases"/>
    <property type="match status" value="2"/>
</dbReference>
<dbReference type="GO" id="GO:0016887">
    <property type="term" value="F:ATP hydrolysis activity"/>
    <property type="evidence" value="ECO:0007669"/>
    <property type="project" value="InterPro"/>
</dbReference>
<name>F2U5U0_SALR5</name>
<dbReference type="InterPro" id="IPR027417">
    <property type="entry name" value="P-loop_NTPase"/>
</dbReference>
<feature type="compositionally biased region" description="Basic and acidic residues" evidence="3">
    <location>
        <begin position="213"/>
        <end position="226"/>
    </location>
</feature>
<sequence length="632" mass="69328">MLPGTAVVSQQLQTALRMRPRTGTGDAWTDDDRCILVTGASGTGKTTWLRHFMTTNGVAFEETSADAFFTASDQFAAINRRFKRAVERGKQARFVWILDNFEMVGAKTFRSIVESHVKAHFLDALRKFTQRTARHNTYIVAVTSKPDQLDERLQRFGQFFHTCIELSAPTARVRREIVEMFLQKRPSTRDTHGGGDGDTHDNKGQQQQEQGDCDGKKVEARADRPLSHRKSATDTWQRFSQDLARLIEARGHGFKAGDIQAFLQQALTRNSRIYDKYGRCAGVRELAVWLHKFRGTLPSSTVPSGTHLSLADLCGCCAVKRQLWQYFLTPLAAAMASAADGCDDDAPFASRDAQQMHRGDAEAQACGTAPCDAVHPTSTAAPVPAPAPVSVPLRRGTAHASVRPSHGILLHGPSGTGKTSLCLATAAAAGLNVIHVLGSNIRSKIVGESEAAVAKVFRDAANCRPCVLLVDQLESICGKHSEDDRASQRLTAAFVRELDAVHANADAWASSGGGVYVLATTQDVNSIDPVVLRPGRVETLVRTTIPTAEERREMLDELIWNTPLQLEDDTFELRDDLVDMTAGFSHAEIAQVFQEAGMAALRQWPHFHDADDLHVRGRHLISCARSLAQQQH</sequence>
<organism evidence="6">
    <name type="scientific">Salpingoeca rosetta (strain ATCC 50818 / BSB-021)</name>
    <dbReference type="NCBI Taxonomy" id="946362"/>
    <lineage>
        <taxon>Eukaryota</taxon>
        <taxon>Choanoflagellata</taxon>
        <taxon>Craspedida</taxon>
        <taxon>Salpingoecidae</taxon>
        <taxon>Salpingoeca</taxon>
    </lineage>
</organism>
<evidence type="ECO:0000313" key="5">
    <source>
        <dbReference type="EMBL" id="EGD82881.1"/>
    </source>
</evidence>
<gene>
    <name evidence="5" type="ORF">PTSG_03511</name>
</gene>
<dbReference type="InterPro" id="IPR050168">
    <property type="entry name" value="AAA_ATPase_domain"/>
</dbReference>
<dbReference type="Pfam" id="PF00004">
    <property type="entry name" value="AAA"/>
    <property type="match status" value="2"/>
</dbReference>
<dbReference type="eggNOG" id="KOG0733">
    <property type="taxonomic scope" value="Eukaryota"/>
</dbReference>